<accession>A0ABR0X9H7</accession>
<dbReference type="InterPro" id="IPR002213">
    <property type="entry name" value="UDP_glucos_trans"/>
</dbReference>
<keyword evidence="6" id="KW-1185">Reference proteome</keyword>
<dbReference type="PANTHER" id="PTHR48047:SF51">
    <property type="entry name" value="GLYCOSYLTRANSFERASE"/>
    <property type="match status" value="1"/>
</dbReference>
<name>A0ABR0X9H7_REHGL</name>
<dbReference type="PANTHER" id="PTHR48047">
    <property type="entry name" value="GLYCOSYLTRANSFERASE"/>
    <property type="match status" value="1"/>
</dbReference>
<evidence type="ECO:0000256" key="4">
    <source>
        <dbReference type="RuleBase" id="RU362057"/>
    </source>
</evidence>
<evidence type="ECO:0000313" key="6">
    <source>
        <dbReference type="Proteomes" id="UP001318860"/>
    </source>
</evidence>
<dbReference type="Gene3D" id="3.40.50.2000">
    <property type="entry name" value="Glycogen Phosphorylase B"/>
    <property type="match status" value="3"/>
</dbReference>
<gene>
    <name evidence="5" type="ORF">DH2020_009423</name>
</gene>
<keyword evidence="3" id="KW-0328">Glycosyltransferase</keyword>
<dbReference type="CDD" id="cd03784">
    <property type="entry name" value="GT1_Gtf-like"/>
    <property type="match status" value="1"/>
</dbReference>
<protein>
    <recommendedName>
        <fullName evidence="4">Glycosyltransferase</fullName>
        <ecNumber evidence="4">2.4.1.-</ecNumber>
    </recommendedName>
</protein>
<proteinExistence type="inferred from homology"/>
<comment type="similarity">
    <text evidence="1 3">Belongs to the UDP-glycosyltransferase family.</text>
</comment>
<dbReference type="EMBL" id="JABTTQ020000005">
    <property type="protein sequence ID" value="KAK6155175.1"/>
    <property type="molecule type" value="Genomic_DNA"/>
</dbReference>
<evidence type="ECO:0000256" key="1">
    <source>
        <dbReference type="ARBA" id="ARBA00009995"/>
    </source>
</evidence>
<comment type="caution">
    <text evidence="5">The sequence shown here is derived from an EMBL/GenBank/DDBJ whole genome shotgun (WGS) entry which is preliminary data.</text>
</comment>
<dbReference type="Proteomes" id="UP001318860">
    <property type="component" value="Unassembled WGS sequence"/>
</dbReference>
<evidence type="ECO:0000256" key="2">
    <source>
        <dbReference type="ARBA" id="ARBA00022679"/>
    </source>
</evidence>
<dbReference type="PROSITE" id="PS00375">
    <property type="entry name" value="UDPGT"/>
    <property type="match status" value="1"/>
</dbReference>
<dbReference type="SUPFAM" id="SSF53756">
    <property type="entry name" value="UDP-Glycosyltransferase/glycogen phosphorylase"/>
    <property type="match status" value="1"/>
</dbReference>
<keyword evidence="2 3" id="KW-0808">Transferase</keyword>
<reference evidence="5 6" key="1">
    <citation type="journal article" date="2021" name="Comput. Struct. Biotechnol. J.">
        <title>De novo genome assembly of the potent medicinal plant Rehmannia glutinosa using nanopore technology.</title>
        <authorList>
            <person name="Ma L."/>
            <person name="Dong C."/>
            <person name="Song C."/>
            <person name="Wang X."/>
            <person name="Zheng X."/>
            <person name="Niu Y."/>
            <person name="Chen S."/>
            <person name="Feng W."/>
        </authorList>
    </citation>
    <scope>NUCLEOTIDE SEQUENCE [LARGE SCALE GENOMIC DNA]</scope>
    <source>
        <strain evidence="5">DH-2019</strain>
    </source>
</reference>
<sequence length="450" mass="50445">MAPLSSSSSKPHIVIFPFMSKGHTIPLLHLARHLLLRPGVAITIFTTPANHPFNSQFLAGANNISIIDLSFPNNIPGIPNGIESTDKLPSMSLFLPFVNGVKLMQPSFEKSLEQIHKHVTCIISDGFLHWTLQSASKFNIPRLSFYGMSYYAMAVSREASVNGLLPLHESDDEQFTVTGFPWIKLCRNDFDDPFDKRDPRGPHLDFIIECRTATASSYGIVMNTPTKINPDKPKWIQWLDQKSTEGFPVLYVAFGSQANISLKQLREIAVGLENSETRFLWVVRTNKAGLISDDFEERVKERGIIVNEWVDQRAILEHEIVKGFLSHCGWNSVLEGICAEVPILAWPLMAEQFLNAKFVSEEIKIGLRVETVDGKTKGFVTGESLKCSVVELMEGEKGKKLRENVKDVGEMARKSMADGGASWEDLNRLIEETCRLKEINGSNVNQIKMI</sequence>
<evidence type="ECO:0000256" key="3">
    <source>
        <dbReference type="RuleBase" id="RU003718"/>
    </source>
</evidence>
<dbReference type="Pfam" id="PF00201">
    <property type="entry name" value="UDPGT"/>
    <property type="match status" value="1"/>
</dbReference>
<organism evidence="5 6">
    <name type="scientific">Rehmannia glutinosa</name>
    <name type="common">Chinese foxglove</name>
    <dbReference type="NCBI Taxonomy" id="99300"/>
    <lineage>
        <taxon>Eukaryota</taxon>
        <taxon>Viridiplantae</taxon>
        <taxon>Streptophyta</taxon>
        <taxon>Embryophyta</taxon>
        <taxon>Tracheophyta</taxon>
        <taxon>Spermatophyta</taxon>
        <taxon>Magnoliopsida</taxon>
        <taxon>eudicotyledons</taxon>
        <taxon>Gunneridae</taxon>
        <taxon>Pentapetalae</taxon>
        <taxon>asterids</taxon>
        <taxon>lamiids</taxon>
        <taxon>Lamiales</taxon>
        <taxon>Orobanchaceae</taxon>
        <taxon>Rehmannieae</taxon>
        <taxon>Rehmannia</taxon>
    </lineage>
</organism>
<dbReference type="EC" id="2.4.1.-" evidence="4"/>
<evidence type="ECO:0000313" key="5">
    <source>
        <dbReference type="EMBL" id="KAK6155175.1"/>
    </source>
</evidence>
<dbReference type="InterPro" id="IPR035595">
    <property type="entry name" value="UDP_glycos_trans_CS"/>
</dbReference>